<dbReference type="RefSeq" id="WP_236999229.1">
    <property type="nucleotide sequence ID" value="NZ_JAKKOR010000012.1"/>
</dbReference>
<name>A0ABS9IWV1_9ACTN</name>
<keyword evidence="2" id="KW-1185">Reference proteome</keyword>
<gene>
    <name evidence="1" type="ORF">L5G33_16370</name>
</gene>
<comment type="caution">
    <text evidence="1">The sequence shown here is derived from an EMBL/GenBank/DDBJ whole genome shotgun (WGS) entry which is preliminary data.</text>
</comment>
<dbReference type="EMBL" id="JAKKOR010000012">
    <property type="protein sequence ID" value="MCF8590031.1"/>
    <property type="molecule type" value="Genomic_DNA"/>
</dbReference>
<reference evidence="1 2" key="1">
    <citation type="submission" date="2022-01" db="EMBL/GenBank/DDBJ databases">
        <authorList>
            <person name="Huang Y."/>
        </authorList>
    </citation>
    <scope>NUCLEOTIDE SEQUENCE [LARGE SCALE GENOMIC DNA]</scope>
    <source>
        <strain evidence="1 2">HY366</strain>
    </source>
</reference>
<accession>A0ABS9IWV1</accession>
<evidence type="ECO:0000313" key="2">
    <source>
        <dbReference type="Proteomes" id="UP001200110"/>
    </source>
</evidence>
<sequence>MSDEGEYPELTPILRRIPEQWGRSIGVGPGWFPLLVDLDAALAAIDPDYVVHQVKEEAGELDVRFDTIHTERYQQMHALVRAAEQRASHLCEECGKTGVLHTSRDGGVRRLCASCAAAVQQGYEAVFDDLVTRAALYRVAQQATALHRTLSSLPPDASRRITGGDLDAVSQLASRALWRSTADLHERGEHEYARQVVERTRAAMADGVTEMRLVTNSLAISERFWRAIYPASVVARDGDTLQITPPVGPALRFEEAVAAHLITTVDTAAVVDAGAAERLRAAGFEVADDGRFAVDVNATDATIRLEVQP</sequence>
<organism evidence="1 2">
    <name type="scientific">Gordonia liuliyuniae</name>
    <dbReference type="NCBI Taxonomy" id="2911517"/>
    <lineage>
        <taxon>Bacteria</taxon>
        <taxon>Bacillati</taxon>
        <taxon>Actinomycetota</taxon>
        <taxon>Actinomycetes</taxon>
        <taxon>Mycobacteriales</taxon>
        <taxon>Gordoniaceae</taxon>
        <taxon>Gordonia</taxon>
    </lineage>
</organism>
<protein>
    <submittedName>
        <fullName evidence="1">Uncharacterized protein</fullName>
    </submittedName>
</protein>
<evidence type="ECO:0000313" key="1">
    <source>
        <dbReference type="EMBL" id="MCF8590031.1"/>
    </source>
</evidence>
<proteinExistence type="predicted"/>
<dbReference type="Proteomes" id="UP001200110">
    <property type="component" value="Unassembled WGS sequence"/>
</dbReference>